<accession>A0A9E7UCD2</accession>
<sequence>MSTTKRGGHDGPVGKAVLVCRDCDREAHVDGDWAVTEYELGGDRHRVYQCPDCWHTLVVQPVFEDGVPVPA</sequence>
<dbReference type="RefSeq" id="WP_260595268.1">
    <property type="nucleotide sequence ID" value="NZ_CP104003.1"/>
</dbReference>
<dbReference type="Proteomes" id="UP001057580">
    <property type="component" value="Chromosome"/>
</dbReference>
<dbReference type="KEGG" id="ssai:N0B31_07605"/>
<gene>
    <name evidence="2" type="ORF">N0B31_07605</name>
</gene>
<organism evidence="2 3">
    <name type="scientific">Salinirubellus salinus</name>
    <dbReference type="NCBI Taxonomy" id="1364945"/>
    <lineage>
        <taxon>Archaea</taxon>
        <taxon>Methanobacteriati</taxon>
        <taxon>Methanobacteriota</taxon>
        <taxon>Stenosarchaea group</taxon>
        <taxon>Halobacteria</taxon>
        <taxon>Halobacteriales</taxon>
        <taxon>Natronomonadaceae</taxon>
        <taxon>Salinirubellus</taxon>
    </lineage>
</organism>
<keyword evidence="3" id="KW-1185">Reference proteome</keyword>
<dbReference type="GeneID" id="74942277"/>
<dbReference type="InterPro" id="IPR058419">
    <property type="entry name" value="DUF8106"/>
</dbReference>
<dbReference type="EMBL" id="CP104003">
    <property type="protein sequence ID" value="UWM56148.1"/>
    <property type="molecule type" value="Genomic_DNA"/>
</dbReference>
<proteinExistence type="predicted"/>
<reference evidence="2" key="1">
    <citation type="submission" date="2022-09" db="EMBL/GenBank/DDBJ databases">
        <title>Diverse halophilic archaea isolated from saline environments.</title>
        <authorList>
            <person name="Cui H.-L."/>
        </authorList>
    </citation>
    <scope>NUCLEOTIDE SEQUENCE</scope>
    <source>
        <strain evidence="2">ZS-35-S2</strain>
    </source>
</reference>
<dbReference type="AlphaFoldDB" id="A0A9E7UCD2"/>
<name>A0A9E7UCD2_9EURY</name>
<dbReference type="Pfam" id="PF26408">
    <property type="entry name" value="DUF8106"/>
    <property type="match status" value="1"/>
</dbReference>
<evidence type="ECO:0000313" key="2">
    <source>
        <dbReference type="EMBL" id="UWM56148.1"/>
    </source>
</evidence>
<feature type="domain" description="DUF8106" evidence="1">
    <location>
        <begin position="15"/>
        <end position="59"/>
    </location>
</feature>
<evidence type="ECO:0000259" key="1">
    <source>
        <dbReference type="Pfam" id="PF26408"/>
    </source>
</evidence>
<evidence type="ECO:0000313" key="3">
    <source>
        <dbReference type="Proteomes" id="UP001057580"/>
    </source>
</evidence>
<protein>
    <recommendedName>
        <fullName evidence="1">DUF8106 domain-containing protein</fullName>
    </recommendedName>
</protein>